<organism evidence="1 2">
    <name type="scientific">Dermabacter hominis 1368</name>
    <dbReference type="NCBI Taxonomy" id="1450519"/>
    <lineage>
        <taxon>Bacteria</taxon>
        <taxon>Bacillati</taxon>
        <taxon>Actinomycetota</taxon>
        <taxon>Actinomycetes</taxon>
        <taxon>Micrococcales</taxon>
        <taxon>Dermabacteraceae</taxon>
        <taxon>Dermabacter</taxon>
    </lineage>
</organism>
<dbReference type="EMBL" id="JDRS01000008">
    <property type="protein sequence ID" value="KDS93311.1"/>
    <property type="molecule type" value="Genomic_DNA"/>
</dbReference>
<dbReference type="Proteomes" id="UP000030182">
    <property type="component" value="Unassembled WGS sequence"/>
</dbReference>
<evidence type="ECO:0000313" key="1">
    <source>
        <dbReference type="EMBL" id="KDS93311.1"/>
    </source>
</evidence>
<gene>
    <name evidence="1" type="ORF">DHOM_06725</name>
</gene>
<accession>A0ABR4SNB0</accession>
<name>A0ABR4SNB0_9MICO</name>
<comment type="caution">
    <text evidence="1">The sequence shown here is derived from an EMBL/GenBank/DDBJ whole genome shotgun (WGS) entry which is preliminary data.</text>
</comment>
<reference evidence="1 2" key="1">
    <citation type="submission" date="2014-01" db="EMBL/GenBank/DDBJ databases">
        <title>Draft genome sequence of the multidrug-resistant clinical isolate Dermabacter hominis 1368.</title>
        <authorList>
            <person name="Albersmeier A."/>
            <person name="Bomholt C."/>
            <person name="Glaub A."/>
            <person name="Ruckert C."/>
            <person name="Soriano F."/>
            <person name="Fernandez-Natal I."/>
            <person name="Tauch A."/>
        </authorList>
    </citation>
    <scope>NUCLEOTIDE SEQUENCE [LARGE SCALE GENOMIC DNA]</scope>
    <source>
        <strain evidence="1 2">1368</strain>
    </source>
</reference>
<proteinExistence type="predicted"/>
<protein>
    <submittedName>
        <fullName evidence="1">Uncharacterized protein</fullName>
    </submittedName>
</protein>
<evidence type="ECO:0000313" key="2">
    <source>
        <dbReference type="Proteomes" id="UP000030182"/>
    </source>
</evidence>
<keyword evidence="2" id="KW-1185">Reference proteome</keyword>
<sequence>MMMLSVLCLLAGWQQAERGVCQLDFVMVSVVPLPST</sequence>